<dbReference type="Proteomes" id="UP000796761">
    <property type="component" value="Unassembled WGS sequence"/>
</dbReference>
<evidence type="ECO:0000313" key="1">
    <source>
        <dbReference type="EMBL" id="TRZ08661.1"/>
    </source>
</evidence>
<evidence type="ECO:0000313" key="2">
    <source>
        <dbReference type="Proteomes" id="UP000796761"/>
    </source>
</evidence>
<protein>
    <submittedName>
        <fullName evidence="1">Uncharacterized protein</fullName>
    </submittedName>
</protein>
<accession>A0A8K1FZ14</accession>
<dbReference type="EMBL" id="SWJQ01001275">
    <property type="protein sequence ID" value="TRZ08661.1"/>
    <property type="molecule type" value="Genomic_DNA"/>
</dbReference>
<sequence length="116" mass="12619">MVPLKNTPAAKKMDYLTAGGNPVGTGKGRRARLWGILMVLSLMMGKTVSLLPKNQLSVGKQSPANGCEQCFKTILTGQVATKTMAYQTHYDCKSGNKKGYWHIMALNIECANQKGK</sequence>
<gene>
    <name evidence="1" type="ORF">HGM15179_018446</name>
</gene>
<name>A0A8K1FZ14_9PASS</name>
<organism evidence="1 2">
    <name type="scientific">Zosterops borbonicus</name>
    <dbReference type="NCBI Taxonomy" id="364589"/>
    <lineage>
        <taxon>Eukaryota</taxon>
        <taxon>Metazoa</taxon>
        <taxon>Chordata</taxon>
        <taxon>Craniata</taxon>
        <taxon>Vertebrata</taxon>
        <taxon>Euteleostomi</taxon>
        <taxon>Archelosauria</taxon>
        <taxon>Archosauria</taxon>
        <taxon>Dinosauria</taxon>
        <taxon>Saurischia</taxon>
        <taxon>Theropoda</taxon>
        <taxon>Coelurosauria</taxon>
        <taxon>Aves</taxon>
        <taxon>Neognathae</taxon>
        <taxon>Neoaves</taxon>
        <taxon>Telluraves</taxon>
        <taxon>Australaves</taxon>
        <taxon>Passeriformes</taxon>
        <taxon>Sylvioidea</taxon>
        <taxon>Zosteropidae</taxon>
        <taxon>Zosterops</taxon>
    </lineage>
</organism>
<proteinExistence type="predicted"/>
<comment type="caution">
    <text evidence="1">The sequence shown here is derived from an EMBL/GenBank/DDBJ whole genome shotgun (WGS) entry which is preliminary data.</text>
</comment>
<reference evidence="1" key="1">
    <citation type="submission" date="2019-04" db="EMBL/GenBank/DDBJ databases">
        <title>Genome assembly of Zosterops borbonicus 15179.</title>
        <authorList>
            <person name="Leroy T."/>
            <person name="Anselmetti Y."/>
            <person name="Tilak M.-K."/>
            <person name="Nabholz B."/>
        </authorList>
    </citation>
    <scope>NUCLEOTIDE SEQUENCE</scope>
    <source>
        <strain evidence="1">HGM_15179</strain>
        <tissue evidence="1">Muscle</tissue>
    </source>
</reference>
<keyword evidence="2" id="KW-1185">Reference proteome</keyword>
<dbReference type="AlphaFoldDB" id="A0A8K1FZ14"/>